<feature type="compositionally biased region" description="Basic and acidic residues" evidence="2">
    <location>
        <begin position="1377"/>
        <end position="1387"/>
    </location>
</feature>
<feature type="region of interest" description="Disordered" evidence="2">
    <location>
        <begin position="1474"/>
        <end position="1494"/>
    </location>
</feature>
<feature type="region of interest" description="Disordered" evidence="2">
    <location>
        <begin position="2000"/>
        <end position="2027"/>
    </location>
</feature>
<evidence type="ECO:0000256" key="2">
    <source>
        <dbReference type="SAM" id="MobiDB-lite"/>
    </source>
</evidence>
<dbReference type="Proteomes" id="UP001607302">
    <property type="component" value="Unassembled WGS sequence"/>
</dbReference>
<feature type="compositionally biased region" description="Basic and acidic residues" evidence="2">
    <location>
        <begin position="2006"/>
        <end position="2015"/>
    </location>
</feature>
<sequence length="2396" mass="268107">MSYSPTAHCFYNCLKRYIIDDLVKTHCILEVSLGMKILTILLIPWGIISATPPFREVNLIKNEISNLNNHERQRKIPDIETVISDEDKLEPDATRTELYKRSLFPQFRKDSEFSLDKGNNEDIANFGATFLNGFKLGKKIIGDIIQSFFKFISVFNSKEDLPKFEELNQLVGDIFKNKFYEIEKTENTKLGNAIVDNEEGDTIKSNKNLRNIFNLKNEKKVRKIDEEMLHSIIPQIIANENQRSSKLGNNEHSDKSDNDEFETKQRKLYSEAPNNVLRTKRDTHIRLCNTLNKDSKNCLINLDRINVVAKNKQPSIVESSNTDLSFTKIIQKANAEAKKFNEFQIEVPDGEFSKWLDDNAEYSVDYPKSLNTSPKYESTTTNIKATSTETPLNKKTDKSVSIKTYIESDYKDLNLKWPNDEEYEFNKDLKKSPRIWQDDSVISEAILMPSEWDLIDKTTNNNNNAVSNANSISKTTASRVTNLEAVSDNKDIYIPSDWIVKYKMMSDKNDDILFSKVDPSAENHAGTNSRTEIVREDEYKPLKSIQKLVQTNNDGISRSGTGDAIFKPKQVIFTATEAVPFVSEERRKLSMSAVDHTIVSDKNNIAVATKSTAFTKANAGNVAISEDNQKLTKWDIKNAIISDKNTTISNDKAAVSATVYPASGASNESKRESSQNSMKNNMSSNQISGISKIEIKADTTVKEEARVPKEDKNEQLKETVAQKTVLSNKNNSAIVEEGILSKTVNSGVGVIYPAENSDIYEIQVPSEWIVKYESLNNKDDSLKFTKVVSANLNARNNAGTENASNWTNEPKVTRERDDKWSTLETNGKNSAVQAIAVSTEKTEKLPNERVKDNVQINKVLEFIKTDAEAATVNNNDKEQWSSNEKVQSLNSQSAAFAAANVKVAITTKREKEQWKWNDTDKDLIIKNNVKSENRATTSAEINTNVAGATHNKNRQWNWNTDEKTESTKDDAILNTKTAASAAGNSKAAASAANNSKFVTATQSGGKQWNWIENNRVANMKNYDISNNERTTIVEDTYDAEKATTDKKLSWTSNEKEKYSLTSNNQVTTTDGTIIEEDKQKWKWDNILKDLSVKDNVLLNNRGLTVTDNIATADTESEIQRRIWNNENKILSGKNVVASNNEAITTVGVSTNSESVIEDDKQQKQWGSKENTQTVKENGSSKNVTISIAKANANATESTISNKKTWKWDRADEVSSDKYDNLTANETGPTSETDVMTDVATDTNKKLLKLSDKNENLNEKENVTLNNEATASARASIYSQAAIEDENLRSIWDNKEIVQIIKNNGSSNGETISSAKVNANTAKSTLSNKRAWQWDRADEVSNDKYDYLTTNERDSPLEADIKAAEATDSNKKLLKLNDKNENPSEKRNITSNSEATATAQTNTNFQATIEDINQKWEWDNKENVQIVRNDDASKSETILSAKAYANAAETSTSNNQTWKWERADEVSSDKYGYLTTNKRDSSSGADVKAANSTDSNRNLLKLNNKNENLKEKESIISNSTATASTKTNVNSQEAIKDENLQSVWDNKENAQIQEDDSSKSVTISSAKANVNAAESTLSNKKTWKWDRADEISSDKYDYLAANERDPPSRTNVTATAITVDNKKLLKLNDKNENLNEKENITSNNKTITSIQTVTDIAAILENSNNQWDINNKSIVLKDNLMINNQSAASAVSNANATLIIGNNTLQSKLNNENNDPSIKNDVTSNNKATGSAEADIIAAVTTESEIKQKKLEDKDKNLDMENNISVNNKTTMSAEAKTNAATIMTEDQQQWWLANENKDPSIKDYVLLPNEATPSTRVNADAAAATANSKQLLTFNDKDDASSGENDDILNLESAAFARANGETADTTASYENQRILDNRNKNPRFKVGVTSNTEKAASARTDEEIETEINIMINNDNRKIFDKKTSEVSTLESISETLPSIIDIAEINLEKKYGMADTSVSSVTEIETDSINEKKEKLQSLELKNNNDNFTTAAETFANTQIESSISKEKEDKPSNRNSTDNNTKDDIDEMTFTKAIAYTVNKGDVDTLSKEGTKPSEWKIKETNAQSHQDLVSHGKTTVSTTTQAKADSIMEDQNKPLKKKVEDNNSYNNELSIASVSTAAEVKVDPSIKIKDSQTKYGILKDTEINTKSSENTKTSTSAIIETKMDSVKEDKNKQSDRKIDSKNLMDNTNLKAVIETTKSIDTESNSTSDDIDQQIKWKYKDENNVNANNSVTNRTINNGNDDIAIISSKEEDIINSLNKTSNNLINWLIRWRSIKINAVESNKNERYNNTELNYWKLGNSNNGKYIINELDIPTTTDDKMKDSNKIIKETDDADLIVLKKPYGQENTIGLTYIKDSVTPMVIYRVIPISVFEQVSKLIKQWEIIYTEHAKPQV</sequence>
<feature type="compositionally biased region" description="Polar residues" evidence="2">
    <location>
        <begin position="797"/>
        <end position="810"/>
    </location>
</feature>
<feature type="region of interest" description="Disordered" evidence="2">
    <location>
        <begin position="661"/>
        <end position="684"/>
    </location>
</feature>
<keyword evidence="4" id="KW-1185">Reference proteome</keyword>
<reference evidence="3 4" key="1">
    <citation type="journal article" date="2024" name="Ann. Entomol. Soc. Am.">
        <title>Genomic analyses of the southern and eastern yellowjacket wasps (Hymenoptera: Vespidae) reveal evolutionary signatures of social life.</title>
        <authorList>
            <person name="Catto M.A."/>
            <person name="Caine P.B."/>
            <person name="Orr S.E."/>
            <person name="Hunt B.G."/>
            <person name="Goodisman M.A.D."/>
        </authorList>
    </citation>
    <scope>NUCLEOTIDE SEQUENCE [LARGE SCALE GENOMIC DNA]</scope>
    <source>
        <strain evidence="3">233</strain>
        <tissue evidence="3">Head and thorax</tissue>
    </source>
</reference>
<feature type="compositionally biased region" description="Low complexity" evidence="2">
    <location>
        <begin position="1514"/>
        <end position="1527"/>
    </location>
</feature>
<evidence type="ECO:0000256" key="1">
    <source>
        <dbReference type="SAM" id="Coils"/>
    </source>
</evidence>
<proteinExistence type="predicted"/>
<organism evidence="3 4">
    <name type="scientific">Vespula squamosa</name>
    <name type="common">Southern yellow jacket</name>
    <name type="synonym">Wasp</name>
    <dbReference type="NCBI Taxonomy" id="30214"/>
    <lineage>
        <taxon>Eukaryota</taxon>
        <taxon>Metazoa</taxon>
        <taxon>Ecdysozoa</taxon>
        <taxon>Arthropoda</taxon>
        <taxon>Hexapoda</taxon>
        <taxon>Insecta</taxon>
        <taxon>Pterygota</taxon>
        <taxon>Neoptera</taxon>
        <taxon>Endopterygota</taxon>
        <taxon>Hymenoptera</taxon>
        <taxon>Apocrita</taxon>
        <taxon>Aculeata</taxon>
        <taxon>Vespoidea</taxon>
        <taxon>Vespidae</taxon>
        <taxon>Vespinae</taxon>
        <taxon>Vespula</taxon>
    </lineage>
</organism>
<evidence type="ECO:0000313" key="3">
    <source>
        <dbReference type="EMBL" id="KAL2712912.1"/>
    </source>
</evidence>
<protein>
    <submittedName>
        <fullName evidence="3">Extracellular matrix-binding protein ebh-like</fullName>
    </submittedName>
</protein>
<dbReference type="EMBL" id="JAUDFV010000164">
    <property type="protein sequence ID" value="KAL2712912.1"/>
    <property type="molecule type" value="Genomic_DNA"/>
</dbReference>
<feature type="compositionally biased region" description="Low complexity" evidence="2">
    <location>
        <begin position="674"/>
        <end position="684"/>
    </location>
</feature>
<gene>
    <name evidence="3" type="ORF">V1478_017503</name>
</gene>
<feature type="compositionally biased region" description="Basic and acidic residues" evidence="2">
    <location>
        <begin position="249"/>
        <end position="269"/>
    </location>
</feature>
<feature type="region of interest" description="Disordered" evidence="2">
    <location>
        <begin position="1512"/>
        <end position="1542"/>
    </location>
</feature>
<keyword evidence="1" id="KW-0175">Coiled coil</keyword>
<evidence type="ECO:0000313" key="4">
    <source>
        <dbReference type="Proteomes" id="UP001607302"/>
    </source>
</evidence>
<comment type="caution">
    <text evidence="3">The sequence shown here is derived from an EMBL/GenBank/DDBJ whole genome shotgun (WGS) entry which is preliminary data.</text>
</comment>
<feature type="region of interest" description="Disordered" evidence="2">
    <location>
        <begin position="1377"/>
        <end position="1402"/>
    </location>
</feature>
<feature type="region of interest" description="Disordered" evidence="2">
    <location>
        <begin position="243"/>
        <end position="275"/>
    </location>
</feature>
<name>A0ABD1ZXM8_VESSQ</name>
<feature type="region of interest" description="Disordered" evidence="2">
    <location>
        <begin position="797"/>
        <end position="817"/>
    </location>
</feature>
<feature type="coiled-coil region" evidence="1">
    <location>
        <begin position="1616"/>
        <end position="1643"/>
    </location>
</feature>
<accession>A0ABD1ZXM8</accession>